<proteinExistence type="inferred from homology"/>
<dbReference type="Gene3D" id="3.90.1010.10">
    <property type="match status" value="1"/>
</dbReference>
<dbReference type="SUPFAM" id="SSF82649">
    <property type="entry name" value="SufE/NifU"/>
    <property type="match status" value="1"/>
</dbReference>
<feature type="domain" description="Fe-S metabolism associated" evidence="2">
    <location>
        <begin position="26"/>
        <end position="149"/>
    </location>
</feature>
<name>A0A1H0MIW9_9MICO</name>
<evidence type="ECO:0000256" key="1">
    <source>
        <dbReference type="ARBA" id="ARBA00010282"/>
    </source>
</evidence>
<dbReference type="EMBL" id="LT629711">
    <property type="protein sequence ID" value="SDO80090.1"/>
    <property type="molecule type" value="Genomic_DNA"/>
</dbReference>
<dbReference type="Proteomes" id="UP000199077">
    <property type="component" value="Chromosome I"/>
</dbReference>
<gene>
    <name evidence="3" type="ORF">SAMN04489867_0620</name>
</gene>
<evidence type="ECO:0000313" key="4">
    <source>
        <dbReference type="Proteomes" id="UP000199077"/>
    </source>
</evidence>
<keyword evidence="4" id="KW-1185">Reference proteome</keyword>
<evidence type="ECO:0000259" key="2">
    <source>
        <dbReference type="Pfam" id="PF02657"/>
    </source>
</evidence>
<protein>
    <submittedName>
        <fullName evidence="3">Cysteine desulfuration protein SufE</fullName>
    </submittedName>
</protein>
<dbReference type="PANTHER" id="PTHR43597:SF5">
    <property type="entry name" value="SUFE-LIKE PROTEIN 2, CHLOROPLASTIC"/>
    <property type="match status" value="1"/>
</dbReference>
<comment type="similarity">
    <text evidence="1">Belongs to the SufE family.</text>
</comment>
<dbReference type="Pfam" id="PF02657">
    <property type="entry name" value="SufE"/>
    <property type="match status" value="1"/>
</dbReference>
<reference evidence="4" key="1">
    <citation type="submission" date="2016-10" db="EMBL/GenBank/DDBJ databases">
        <authorList>
            <person name="Varghese N."/>
            <person name="Submissions S."/>
        </authorList>
    </citation>
    <scope>NUCLEOTIDE SEQUENCE [LARGE SCALE GENOMIC DNA]</scope>
    <source>
        <strain evidence="4">DSM 22329</strain>
    </source>
</reference>
<evidence type="ECO:0000313" key="3">
    <source>
        <dbReference type="EMBL" id="SDO80090.1"/>
    </source>
</evidence>
<accession>A0A1H0MIW9</accession>
<dbReference type="AlphaFoldDB" id="A0A1H0MIW9"/>
<dbReference type="InterPro" id="IPR003808">
    <property type="entry name" value="Fe-S_metab-assoc_dom"/>
</dbReference>
<dbReference type="PANTHER" id="PTHR43597">
    <property type="entry name" value="SULFUR ACCEPTOR PROTEIN CSDE"/>
    <property type="match status" value="1"/>
</dbReference>
<dbReference type="STRING" id="443156.SAMN04489867_0620"/>
<sequence length="156" mass="17183">MTQDPTRAELPAAMQEIADDFADLLAPQRLELLLEFSEGLPELPERYAGRLGEMEQVHECQSPIFLAVEVDEEPVDPGSRAVHLYFSAPAEAPTTRGFAGILHEGLDGLTVDEVLAVPEDAPYRFSLGEAVSPLRLRGMVGMLSRIKRQVRLKTQA</sequence>
<organism evidence="3 4">
    <name type="scientific">Pedococcus dokdonensis</name>
    <dbReference type="NCBI Taxonomy" id="443156"/>
    <lineage>
        <taxon>Bacteria</taxon>
        <taxon>Bacillati</taxon>
        <taxon>Actinomycetota</taxon>
        <taxon>Actinomycetes</taxon>
        <taxon>Micrococcales</taxon>
        <taxon>Intrasporangiaceae</taxon>
        <taxon>Pedococcus</taxon>
    </lineage>
</organism>